<dbReference type="AlphaFoldDB" id="A0A0C2VPV6"/>
<evidence type="ECO:0000259" key="2">
    <source>
        <dbReference type="PROSITE" id="PS01148"/>
    </source>
</evidence>
<name>A0A0C2VPV6_9BACL</name>
<dbReference type="Pfam" id="PF01206">
    <property type="entry name" value="TusA"/>
    <property type="match status" value="1"/>
</dbReference>
<dbReference type="InterPro" id="IPR036868">
    <property type="entry name" value="TusA-like_sf"/>
</dbReference>
<dbReference type="SUPFAM" id="SSF64307">
    <property type="entry name" value="SirA-like"/>
    <property type="match status" value="1"/>
</dbReference>
<evidence type="ECO:0000313" key="4">
    <source>
        <dbReference type="Proteomes" id="UP000031972"/>
    </source>
</evidence>
<keyword evidence="4" id="KW-1185">Reference proteome</keyword>
<protein>
    <recommendedName>
        <fullName evidence="2">UPF0033 domain-containing protein</fullName>
    </recommendedName>
</protein>
<dbReference type="CDD" id="cd00291">
    <property type="entry name" value="SirA_YedF_YeeD"/>
    <property type="match status" value="1"/>
</dbReference>
<dbReference type="EMBL" id="JXRR01000008">
    <property type="protein sequence ID" value="KIL50947.1"/>
    <property type="molecule type" value="Genomic_DNA"/>
</dbReference>
<dbReference type="Proteomes" id="UP000031972">
    <property type="component" value="Unassembled WGS sequence"/>
</dbReference>
<dbReference type="PANTHER" id="PTHR33279:SF6">
    <property type="entry name" value="SULFUR CARRIER PROTEIN YEDF-RELATED"/>
    <property type="match status" value="1"/>
</dbReference>
<reference evidence="3 4" key="1">
    <citation type="submission" date="2015-01" db="EMBL/GenBank/DDBJ databases">
        <title>Jeotgalibacillus campisalis genome sequencing.</title>
        <authorList>
            <person name="Goh K.M."/>
            <person name="Chan K.-G."/>
            <person name="Yaakop A.S."/>
            <person name="Ee R."/>
            <person name="Gan H.M."/>
            <person name="Chan C.S."/>
        </authorList>
    </citation>
    <scope>NUCLEOTIDE SEQUENCE [LARGE SCALE GENOMIC DNA]</scope>
    <source>
        <strain evidence="3 4">SF-57</strain>
    </source>
</reference>
<gene>
    <name evidence="3" type="ORF">KR50_08280</name>
</gene>
<evidence type="ECO:0000313" key="3">
    <source>
        <dbReference type="EMBL" id="KIL50947.1"/>
    </source>
</evidence>
<proteinExistence type="inferred from homology"/>
<dbReference type="PATRIC" id="fig|220754.4.peg.848"/>
<dbReference type="OrthoDB" id="9796234at2"/>
<dbReference type="Gene3D" id="3.30.110.40">
    <property type="entry name" value="TusA-like domain"/>
    <property type="match status" value="1"/>
</dbReference>
<accession>A0A0C2VPV6</accession>
<comment type="caution">
    <text evidence="3">The sequence shown here is derived from an EMBL/GenBank/DDBJ whole genome shotgun (WGS) entry which is preliminary data.</text>
</comment>
<dbReference type="PANTHER" id="PTHR33279">
    <property type="entry name" value="SULFUR CARRIER PROTEIN YEDF-RELATED"/>
    <property type="match status" value="1"/>
</dbReference>
<comment type="similarity">
    <text evidence="1">Belongs to the sulfur carrier protein TusA family.</text>
</comment>
<dbReference type="PROSITE" id="PS01148">
    <property type="entry name" value="UPF0033"/>
    <property type="match status" value="1"/>
</dbReference>
<dbReference type="RefSeq" id="WP_041055199.1">
    <property type="nucleotide sequence ID" value="NZ_JXRR01000008.1"/>
</dbReference>
<dbReference type="InterPro" id="IPR001455">
    <property type="entry name" value="TusA-like"/>
</dbReference>
<organism evidence="3 4">
    <name type="scientific">Jeotgalibacillus campisalis</name>
    <dbReference type="NCBI Taxonomy" id="220754"/>
    <lineage>
        <taxon>Bacteria</taxon>
        <taxon>Bacillati</taxon>
        <taxon>Bacillota</taxon>
        <taxon>Bacilli</taxon>
        <taxon>Bacillales</taxon>
        <taxon>Caryophanaceae</taxon>
        <taxon>Jeotgalibacillus</taxon>
    </lineage>
</organism>
<feature type="domain" description="UPF0033" evidence="2">
    <location>
        <begin position="7"/>
        <end position="31"/>
    </location>
</feature>
<sequence>MNVSKVLDAKGLACPMPIVKTKKAMADLQSGDILEIHATDKGAKSDLVAWSASGGHELVDSAEDNDVFKFWIKKA</sequence>
<evidence type="ECO:0000256" key="1">
    <source>
        <dbReference type="ARBA" id="ARBA00008984"/>
    </source>
</evidence>